<organism evidence="3 4">
    <name type="scientific">Meloidogyne enterolobii</name>
    <name type="common">Root-knot nematode worm</name>
    <name type="synonym">Meloidogyne mayaguensis</name>
    <dbReference type="NCBI Taxonomy" id="390850"/>
    <lineage>
        <taxon>Eukaryota</taxon>
        <taxon>Metazoa</taxon>
        <taxon>Ecdysozoa</taxon>
        <taxon>Nematoda</taxon>
        <taxon>Chromadorea</taxon>
        <taxon>Rhabditida</taxon>
        <taxon>Tylenchina</taxon>
        <taxon>Tylenchomorpha</taxon>
        <taxon>Tylenchoidea</taxon>
        <taxon>Meloidogynidae</taxon>
        <taxon>Meloidogyninae</taxon>
        <taxon>Meloidogyne</taxon>
    </lineage>
</organism>
<feature type="signal peptide" evidence="2">
    <location>
        <begin position="1"/>
        <end position="19"/>
    </location>
</feature>
<proteinExistence type="predicted"/>
<evidence type="ECO:0000256" key="1">
    <source>
        <dbReference type="SAM" id="MobiDB-lite"/>
    </source>
</evidence>
<accession>A0A6V7TU29</accession>
<evidence type="ECO:0000313" key="3">
    <source>
        <dbReference type="EMBL" id="CAD2133942.1"/>
    </source>
</evidence>
<reference evidence="3 4" key="1">
    <citation type="submission" date="2020-08" db="EMBL/GenBank/DDBJ databases">
        <authorList>
            <person name="Koutsovoulos G."/>
            <person name="Danchin GJ E."/>
        </authorList>
    </citation>
    <scope>NUCLEOTIDE SEQUENCE [LARGE SCALE GENOMIC DNA]</scope>
</reference>
<protein>
    <submittedName>
        <fullName evidence="3">Uncharacterized protein</fullName>
    </submittedName>
</protein>
<dbReference type="AlphaFoldDB" id="A0A6V7TU29"/>
<name>A0A6V7TU29_MELEN</name>
<dbReference type="EMBL" id="CAJEWN010000014">
    <property type="protein sequence ID" value="CAD2133942.1"/>
    <property type="molecule type" value="Genomic_DNA"/>
</dbReference>
<evidence type="ECO:0000256" key="2">
    <source>
        <dbReference type="SAM" id="SignalP"/>
    </source>
</evidence>
<gene>
    <name evidence="3" type="ORF">MENT_LOCUS4190</name>
</gene>
<feature type="region of interest" description="Disordered" evidence="1">
    <location>
        <begin position="21"/>
        <end position="47"/>
    </location>
</feature>
<feature type="compositionally biased region" description="Basic and acidic residues" evidence="1">
    <location>
        <begin position="32"/>
        <end position="47"/>
    </location>
</feature>
<comment type="caution">
    <text evidence="3">The sequence shown here is derived from an EMBL/GenBank/DDBJ whole genome shotgun (WGS) entry which is preliminary data.</text>
</comment>
<keyword evidence="2" id="KW-0732">Signal</keyword>
<feature type="chain" id="PRO_5027979435" evidence="2">
    <location>
        <begin position="20"/>
        <end position="157"/>
    </location>
</feature>
<sequence length="157" mass="18475">MKVYKTFYLLTIVFSIAFGTNKQGEPSSSKNSGKEKGEKTGKASNDKRPRFDELFKLISESFELVEKEVKYDKKFSDDENEKVEHFIKINKDSEDSFEEKFIILLFDQLFKARNIYKEGIIRQELLHSDVTKERETLKISENLDSSEGWYKDKYLSN</sequence>
<evidence type="ECO:0000313" key="4">
    <source>
        <dbReference type="Proteomes" id="UP000580250"/>
    </source>
</evidence>
<dbReference type="Proteomes" id="UP000580250">
    <property type="component" value="Unassembled WGS sequence"/>
</dbReference>